<sequence length="314" mass="35409">MSVAVASPQNLLEASDSKNSSPVTTSLGAKEDGTSLQMSSAEPPYSETARSPLPSSVDLLLQKSPDSSTSPKVKLPASAETDAARKESKGQGKKQKVRTVFSQTQLCILKDHFQKQKYLSLQQMQELSEVLNLSYKQVKTWFQNQRMKCKRWQKTTNWSKNNHAVTQVSAPTECLDVCASYHQGCLPSGNLPMWSNQSWNSQAWNNQTWNSQAWNNQGWNSKTWNNQTCHSSQMWNSSQMWCTQAWNNQAWNSPTWNNPFQNCGEEFLLPQFQQTSLCDLEAVQTLDFFLNESISVQSEDCMKTDILGPCPSGQ</sequence>
<keyword evidence="1" id="KW-1185">Reference proteome</keyword>
<dbReference type="Proteomes" id="UP000694863">
    <property type="component" value="Unplaced"/>
</dbReference>
<protein>
    <submittedName>
        <fullName evidence="2">Homeobox protein NANOG-like</fullName>
    </submittedName>
</protein>
<dbReference type="RefSeq" id="XP_045149191.1">
    <property type="nucleotide sequence ID" value="XM_045293256.1"/>
</dbReference>
<evidence type="ECO:0000313" key="2">
    <source>
        <dbReference type="RefSeq" id="XP_045149191.1"/>
    </source>
</evidence>
<gene>
    <name evidence="2" type="primary">LOC101644118</name>
</gene>
<name>A0AC55DBS7_ECHTE</name>
<organism evidence="1 2">
    <name type="scientific">Echinops telfairi</name>
    <name type="common">Lesser hedgehog tenrec</name>
    <dbReference type="NCBI Taxonomy" id="9371"/>
    <lineage>
        <taxon>Eukaryota</taxon>
        <taxon>Metazoa</taxon>
        <taxon>Chordata</taxon>
        <taxon>Craniata</taxon>
        <taxon>Vertebrata</taxon>
        <taxon>Euteleostomi</taxon>
        <taxon>Mammalia</taxon>
        <taxon>Eutheria</taxon>
        <taxon>Afrotheria</taxon>
        <taxon>Tenrecidae</taxon>
        <taxon>Tenrecinae</taxon>
        <taxon>Echinops</taxon>
    </lineage>
</organism>
<proteinExistence type="predicted"/>
<reference evidence="2" key="1">
    <citation type="submission" date="2025-08" db="UniProtKB">
        <authorList>
            <consortium name="RefSeq"/>
        </authorList>
    </citation>
    <scope>IDENTIFICATION</scope>
</reference>
<evidence type="ECO:0000313" key="1">
    <source>
        <dbReference type="Proteomes" id="UP000694863"/>
    </source>
</evidence>
<accession>A0AC55DBS7</accession>